<dbReference type="Proteomes" id="UP000834106">
    <property type="component" value="Chromosome 4"/>
</dbReference>
<evidence type="ECO:0000313" key="1">
    <source>
        <dbReference type="EMBL" id="CAI9759033.1"/>
    </source>
</evidence>
<name>A0AAD1YYS1_9LAMI</name>
<gene>
    <name evidence="1" type="ORF">FPE_LOCUS6463</name>
</gene>
<dbReference type="Gene3D" id="1.10.287.110">
    <property type="entry name" value="DnaJ domain"/>
    <property type="match status" value="1"/>
</dbReference>
<organism evidence="1 2">
    <name type="scientific">Fraxinus pennsylvanica</name>
    <dbReference type="NCBI Taxonomy" id="56036"/>
    <lineage>
        <taxon>Eukaryota</taxon>
        <taxon>Viridiplantae</taxon>
        <taxon>Streptophyta</taxon>
        <taxon>Embryophyta</taxon>
        <taxon>Tracheophyta</taxon>
        <taxon>Spermatophyta</taxon>
        <taxon>Magnoliopsida</taxon>
        <taxon>eudicotyledons</taxon>
        <taxon>Gunneridae</taxon>
        <taxon>Pentapetalae</taxon>
        <taxon>asterids</taxon>
        <taxon>lamiids</taxon>
        <taxon>Lamiales</taxon>
        <taxon>Oleaceae</taxon>
        <taxon>Oleeae</taxon>
        <taxon>Fraxinus</taxon>
    </lineage>
</organism>
<dbReference type="AlphaFoldDB" id="A0AAD1YYS1"/>
<reference evidence="1" key="1">
    <citation type="submission" date="2023-05" db="EMBL/GenBank/DDBJ databases">
        <authorList>
            <person name="Huff M."/>
        </authorList>
    </citation>
    <scope>NUCLEOTIDE SEQUENCE</scope>
</reference>
<dbReference type="InterPro" id="IPR036869">
    <property type="entry name" value="J_dom_sf"/>
</dbReference>
<protein>
    <submittedName>
        <fullName evidence="1">Uncharacterized protein</fullName>
    </submittedName>
</protein>
<sequence length="104" mass="12261">MIHRRLLCDRFLHRERKFKIEVDELEGKYNDWQTKLHPDLVHSKSQVMMNIPKEIWCLGGNVIKYPCFEKEVAGHKMLAVLGFDDEKAKELAKSMDTDIVLSFK</sequence>
<proteinExistence type="predicted"/>
<keyword evidence="2" id="KW-1185">Reference proteome</keyword>
<dbReference type="EMBL" id="OU503039">
    <property type="protein sequence ID" value="CAI9759033.1"/>
    <property type="molecule type" value="Genomic_DNA"/>
</dbReference>
<evidence type="ECO:0000313" key="2">
    <source>
        <dbReference type="Proteomes" id="UP000834106"/>
    </source>
</evidence>
<accession>A0AAD1YYS1</accession>